<evidence type="ECO:0000256" key="13">
    <source>
        <dbReference type="ARBA" id="ARBA00036671"/>
    </source>
</evidence>
<name>A0A9D4BXZ4_DREPO</name>
<dbReference type="EC" id="4.2.1.134" evidence="4 14"/>
<evidence type="ECO:0000256" key="7">
    <source>
        <dbReference type="ARBA" id="ARBA00022832"/>
    </source>
</evidence>
<evidence type="ECO:0000256" key="8">
    <source>
        <dbReference type="ARBA" id="ARBA00022989"/>
    </source>
</evidence>
<comment type="function">
    <text evidence="14">Catalyzes the third of the four reactions of the long-chain fatty acids elongation cycle. This endoplasmic reticulum-bound enzymatic process, allows the addition of two carbons to the chain of long- and very long-chain fatty acids/VLCFAs per cycle. This enzyme catalyzes the dehydration of the 3-hydroxyacyl-CoA intermediate into trans-2,3-enoyl-CoA, within each cycle of fatty acid elongation. Thereby, it participates to the production of VLCFAs of different chain lengths that are involved in multiple biological processes as precursors of membrane lipids and lipid mediators.</text>
</comment>
<reference evidence="15" key="2">
    <citation type="submission" date="2020-11" db="EMBL/GenBank/DDBJ databases">
        <authorList>
            <person name="McCartney M.A."/>
            <person name="Auch B."/>
            <person name="Kono T."/>
            <person name="Mallez S."/>
            <person name="Becker A."/>
            <person name="Gohl D.M."/>
            <person name="Silverstein K.A.T."/>
            <person name="Koren S."/>
            <person name="Bechman K.B."/>
            <person name="Herman A."/>
            <person name="Abrahante J.E."/>
            <person name="Garbe J."/>
        </authorList>
    </citation>
    <scope>NUCLEOTIDE SEQUENCE</scope>
    <source>
        <strain evidence="15">Duluth1</strain>
        <tissue evidence="15">Whole animal</tissue>
    </source>
</reference>
<keyword evidence="14" id="KW-0256">Endoplasmic reticulum</keyword>
<evidence type="ECO:0000256" key="4">
    <source>
        <dbReference type="ARBA" id="ARBA00013122"/>
    </source>
</evidence>
<dbReference type="AlphaFoldDB" id="A0A9D4BXZ4"/>
<feature type="transmembrane region" description="Helical" evidence="14">
    <location>
        <begin position="59"/>
        <end position="79"/>
    </location>
</feature>
<protein>
    <recommendedName>
        <fullName evidence="4 14">Very-long-chain (3R)-3-hydroxyacyl-CoA dehydratase</fullName>
        <ecNumber evidence="4 14">4.2.1.134</ecNumber>
    </recommendedName>
</protein>
<sequence>MAAPSARKTQSNKTEQNPTVLAYLIAYNVAQVLGWSAIMLALLGHLFVEWDYKGVYEKVSPLLNIFQTAALLEIVHCAVGMVRSNVMLTAFQVISRIFVTWGVAYSIPEVHDIFGVTMFIFAWTLTEIIRYSFYMFSLIGEVPYAIQWCRYTFFIVLYPIGVTGELLSMWGGLPYVEETGLYSVALPNAANMSFRYDYYMKFFMFMYIPVFPQLYMHMLAQRRKVIGGAEKAKTD</sequence>
<evidence type="ECO:0000256" key="2">
    <source>
        <dbReference type="ARBA" id="ARBA00005194"/>
    </source>
</evidence>
<comment type="pathway">
    <text evidence="2 14">Lipid metabolism; fatty acid biosynthesis.</text>
</comment>
<dbReference type="GO" id="GO:0042761">
    <property type="term" value="P:very long-chain fatty acid biosynthetic process"/>
    <property type="evidence" value="ECO:0007669"/>
    <property type="project" value="TreeGrafter"/>
</dbReference>
<dbReference type="PANTHER" id="PTHR11035:SF3">
    <property type="entry name" value="VERY-LONG-CHAIN (3R)-3-HYDROXYACYL-COA DEHYDRATASE"/>
    <property type="match status" value="1"/>
</dbReference>
<proteinExistence type="inferred from homology"/>
<reference evidence="15" key="1">
    <citation type="journal article" date="2019" name="bioRxiv">
        <title>The Genome of the Zebra Mussel, Dreissena polymorpha: A Resource for Invasive Species Research.</title>
        <authorList>
            <person name="McCartney M.A."/>
            <person name="Auch B."/>
            <person name="Kono T."/>
            <person name="Mallez S."/>
            <person name="Zhang Y."/>
            <person name="Obille A."/>
            <person name="Becker A."/>
            <person name="Abrahante J.E."/>
            <person name="Garbe J."/>
            <person name="Badalamenti J.P."/>
            <person name="Herman A."/>
            <person name="Mangelson H."/>
            <person name="Liachko I."/>
            <person name="Sullivan S."/>
            <person name="Sone E.D."/>
            <person name="Koren S."/>
            <person name="Silverstein K.A.T."/>
            <person name="Beckman K.B."/>
            <person name="Gohl D.M."/>
        </authorList>
    </citation>
    <scope>NUCLEOTIDE SEQUENCE</scope>
    <source>
        <strain evidence="15">Duluth1</strain>
        <tissue evidence="15">Whole animal</tissue>
    </source>
</reference>
<dbReference type="OrthoDB" id="46988at2759"/>
<keyword evidence="9 14" id="KW-0443">Lipid metabolism</keyword>
<keyword evidence="12 14" id="KW-0456">Lyase</keyword>
<dbReference type="Pfam" id="PF04387">
    <property type="entry name" value="PTPLA"/>
    <property type="match status" value="1"/>
</dbReference>
<evidence type="ECO:0000256" key="5">
    <source>
        <dbReference type="ARBA" id="ARBA00022516"/>
    </source>
</evidence>
<feature type="transmembrane region" description="Helical" evidence="14">
    <location>
        <begin position="198"/>
        <end position="216"/>
    </location>
</feature>
<comment type="similarity">
    <text evidence="3 14">Belongs to the very long-chain fatty acids dehydratase HACD family.</text>
</comment>
<keyword evidence="16" id="KW-1185">Reference proteome</keyword>
<evidence type="ECO:0000256" key="12">
    <source>
        <dbReference type="ARBA" id="ARBA00023239"/>
    </source>
</evidence>
<evidence type="ECO:0000256" key="14">
    <source>
        <dbReference type="RuleBase" id="RU363109"/>
    </source>
</evidence>
<evidence type="ECO:0000256" key="10">
    <source>
        <dbReference type="ARBA" id="ARBA00023136"/>
    </source>
</evidence>
<organism evidence="15 16">
    <name type="scientific">Dreissena polymorpha</name>
    <name type="common">Zebra mussel</name>
    <name type="synonym">Mytilus polymorpha</name>
    <dbReference type="NCBI Taxonomy" id="45954"/>
    <lineage>
        <taxon>Eukaryota</taxon>
        <taxon>Metazoa</taxon>
        <taxon>Spiralia</taxon>
        <taxon>Lophotrochozoa</taxon>
        <taxon>Mollusca</taxon>
        <taxon>Bivalvia</taxon>
        <taxon>Autobranchia</taxon>
        <taxon>Heteroconchia</taxon>
        <taxon>Euheterodonta</taxon>
        <taxon>Imparidentia</taxon>
        <taxon>Neoheterodontei</taxon>
        <taxon>Myida</taxon>
        <taxon>Dreissenoidea</taxon>
        <taxon>Dreissenidae</taxon>
        <taxon>Dreissena</taxon>
    </lineage>
</organism>
<dbReference type="GO" id="GO:0030497">
    <property type="term" value="P:fatty acid elongation"/>
    <property type="evidence" value="ECO:0007669"/>
    <property type="project" value="TreeGrafter"/>
</dbReference>
<evidence type="ECO:0000256" key="9">
    <source>
        <dbReference type="ARBA" id="ARBA00023098"/>
    </source>
</evidence>
<feature type="transmembrane region" description="Helical" evidence="14">
    <location>
        <begin position="86"/>
        <end position="107"/>
    </location>
</feature>
<dbReference type="EMBL" id="JAIWYP010000014">
    <property type="protein sequence ID" value="KAH3713026.1"/>
    <property type="molecule type" value="Genomic_DNA"/>
</dbReference>
<evidence type="ECO:0000256" key="11">
    <source>
        <dbReference type="ARBA" id="ARBA00023160"/>
    </source>
</evidence>
<keyword evidence="11 14" id="KW-0275">Fatty acid biosynthesis</keyword>
<gene>
    <name evidence="15" type="ORF">DPMN_072789</name>
</gene>
<keyword evidence="6 14" id="KW-0812">Transmembrane</keyword>
<dbReference type="InterPro" id="IPR007482">
    <property type="entry name" value="Tyr_Pase-like_PTPLA"/>
</dbReference>
<dbReference type="GO" id="GO:0005789">
    <property type="term" value="C:endoplasmic reticulum membrane"/>
    <property type="evidence" value="ECO:0007669"/>
    <property type="project" value="UniProtKB-SubCell"/>
</dbReference>
<dbReference type="PANTHER" id="PTHR11035">
    <property type="entry name" value="VERY-LONG-CHAIN (3R)-3-HYDROXYACYL-COA DEHYDRATASE"/>
    <property type="match status" value="1"/>
</dbReference>
<feature type="transmembrane region" description="Helical" evidence="14">
    <location>
        <begin position="151"/>
        <end position="173"/>
    </location>
</feature>
<accession>A0A9D4BXZ4</accession>
<evidence type="ECO:0000256" key="1">
    <source>
        <dbReference type="ARBA" id="ARBA00004141"/>
    </source>
</evidence>
<feature type="transmembrane region" description="Helical" evidence="14">
    <location>
        <begin position="21"/>
        <end position="47"/>
    </location>
</feature>
<evidence type="ECO:0000313" key="16">
    <source>
        <dbReference type="Proteomes" id="UP000828390"/>
    </source>
</evidence>
<comment type="subcellular location">
    <subcellularLocation>
        <location evidence="14">Endoplasmic reticulum membrane</location>
        <topology evidence="14">Multi-pass membrane protein</topology>
    </subcellularLocation>
    <subcellularLocation>
        <location evidence="1">Membrane</location>
        <topology evidence="1">Multi-pass membrane protein</topology>
    </subcellularLocation>
</comment>
<feature type="transmembrane region" description="Helical" evidence="14">
    <location>
        <begin position="113"/>
        <end position="139"/>
    </location>
</feature>
<evidence type="ECO:0000256" key="6">
    <source>
        <dbReference type="ARBA" id="ARBA00022692"/>
    </source>
</evidence>
<dbReference type="GO" id="GO:0030148">
    <property type="term" value="P:sphingolipid biosynthetic process"/>
    <property type="evidence" value="ECO:0007669"/>
    <property type="project" value="TreeGrafter"/>
</dbReference>
<keyword evidence="5 14" id="KW-0444">Lipid biosynthesis</keyword>
<dbReference type="GO" id="GO:0102158">
    <property type="term" value="F:very-long-chain (3R)-3-hydroxyacyl-CoA dehydratase activity"/>
    <property type="evidence" value="ECO:0007669"/>
    <property type="project" value="UniProtKB-EC"/>
</dbReference>
<keyword evidence="7 14" id="KW-0276">Fatty acid metabolism</keyword>
<evidence type="ECO:0000313" key="15">
    <source>
        <dbReference type="EMBL" id="KAH3713026.1"/>
    </source>
</evidence>
<keyword evidence="10 14" id="KW-0472">Membrane</keyword>
<evidence type="ECO:0000256" key="3">
    <source>
        <dbReference type="ARBA" id="ARBA00007811"/>
    </source>
</evidence>
<comment type="caution">
    <text evidence="15">The sequence shown here is derived from an EMBL/GenBank/DDBJ whole genome shotgun (WGS) entry which is preliminary data.</text>
</comment>
<keyword evidence="8 14" id="KW-1133">Transmembrane helix</keyword>
<comment type="catalytic activity">
    <reaction evidence="13 14">
        <text>a very-long-chain (3R)-3-hydroxyacyl-CoA = a very-long-chain (2E)-enoyl-CoA + H2O</text>
        <dbReference type="Rhea" id="RHEA:45812"/>
        <dbReference type="ChEBI" id="CHEBI:15377"/>
        <dbReference type="ChEBI" id="CHEBI:83728"/>
        <dbReference type="ChEBI" id="CHEBI:85440"/>
        <dbReference type="EC" id="4.2.1.134"/>
    </reaction>
</comment>
<dbReference type="Proteomes" id="UP000828390">
    <property type="component" value="Unassembled WGS sequence"/>
</dbReference>